<evidence type="ECO:0000313" key="5">
    <source>
        <dbReference type="Proteomes" id="UP001165740"/>
    </source>
</evidence>
<dbReference type="InterPro" id="IPR002110">
    <property type="entry name" value="Ankyrin_rpt"/>
</dbReference>
<accession>A0A9W3ASF8</accession>
<evidence type="ECO:0000313" key="6">
    <source>
        <dbReference type="RefSeq" id="XP_055890144.1"/>
    </source>
</evidence>
<dbReference type="Pfam" id="PF07525">
    <property type="entry name" value="SOCS_box"/>
    <property type="match status" value="1"/>
</dbReference>
<feature type="repeat" description="ANK" evidence="3">
    <location>
        <begin position="94"/>
        <end position="126"/>
    </location>
</feature>
<dbReference type="SMART" id="SM00248">
    <property type="entry name" value="ANK"/>
    <property type="match status" value="9"/>
</dbReference>
<evidence type="ECO:0000259" key="4">
    <source>
        <dbReference type="PROSITE" id="PS50225"/>
    </source>
</evidence>
<organism evidence="5 6">
    <name type="scientific">Biomphalaria glabrata</name>
    <name type="common">Bloodfluke planorb</name>
    <name type="synonym">Freshwater snail</name>
    <dbReference type="NCBI Taxonomy" id="6526"/>
    <lineage>
        <taxon>Eukaryota</taxon>
        <taxon>Metazoa</taxon>
        <taxon>Spiralia</taxon>
        <taxon>Lophotrochozoa</taxon>
        <taxon>Mollusca</taxon>
        <taxon>Gastropoda</taxon>
        <taxon>Heterobranchia</taxon>
        <taxon>Euthyneura</taxon>
        <taxon>Panpulmonata</taxon>
        <taxon>Hygrophila</taxon>
        <taxon>Lymnaeoidea</taxon>
        <taxon>Planorbidae</taxon>
        <taxon>Biomphalaria</taxon>
    </lineage>
</organism>
<dbReference type="GO" id="GO:0031436">
    <property type="term" value="C:BRCA1-BARD1 complex"/>
    <property type="evidence" value="ECO:0007669"/>
    <property type="project" value="TreeGrafter"/>
</dbReference>
<dbReference type="CDD" id="cd03587">
    <property type="entry name" value="SOCS"/>
    <property type="match status" value="1"/>
</dbReference>
<proteinExistence type="predicted"/>
<feature type="repeat" description="ANK" evidence="3">
    <location>
        <begin position="226"/>
        <end position="258"/>
    </location>
</feature>
<dbReference type="InterPro" id="IPR036036">
    <property type="entry name" value="SOCS_box-like_dom_sf"/>
</dbReference>
<dbReference type="Gene3D" id="1.10.750.20">
    <property type="entry name" value="SOCS box"/>
    <property type="match status" value="1"/>
</dbReference>
<dbReference type="PANTHER" id="PTHR24171">
    <property type="entry name" value="ANKYRIN REPEAT DOMAIN-CONTAINING PROTEIN 39-RELATED"/>
    <property type="match status" value="1"/>
</dbReference>
<dbReference type="Proteomes" id="UP001165740">
    <property type="component" value="Chromosome 6"/>
</dbReference>
<dbReference type="GO" id="GO:0085020">
    <property type="term" value="P:protein K6-linked ubiquitination"/>
    <property type="evidence" value="ECO:0007669"/>
    <property type="project" value="TreeGrafter"/>
</dbReference>
<dbReference type="PROSITE" id="PS50225">
    <property type="entry name" value="SOCS"/>
    <property type="match status" value="1"/>
</dbReference>
<keyword evidence="5" id="KW-1185">Reference proteome</keyword>
<dbReference type="InterPro" id="IPR001496">
    <property type="entry name" value="SOCS_box"/>
</dbReference>
<dbReference type="SUPFAM" id="SSF158235">
    <property type="entry name" value="SOCS box-like"/>
    <property type="match status" value="1"/>
</dbReference>
<dbReference type="GO" id="GO:0035556">
    <property type="term" value="P:intracellular signal transduction"/>
    <property type="evidence" value="ECO:0007669"/>
    <property type="project" value="InterPro"/>
</dbReference>
<feature type="repeat" description="ANK" evidence="3">
    <location>
        <begin position="160"/>
        <end position="190"/>
    </location>
</feature>
<feature type="repeat" description="ANK" evidence="3">
    <location>
        <begin position="127"/>
        <end position="159"/>
    </location>
</feature>
<reference evidence="6" key="1">
    <citation type="submission" date="2025-08" db="UniProtKB">
        <authorList>
            <consortium name="RefSeq"/>
        </authorList>
    </citation>
    <scope>IDENTIFICATION</scope>
</reference>
<protein>
    <submittedName>
        <fullName evidence="6">Ankyrin repeat domain-containing protein 50-like</fullName>
    </submittedName>
</protein>
<dbReference type="PRINTS" id="PR01415">
    <property type="entry name" value="ANKYRIN"/>
</dbReference>
<dbReference type="PROSITE" id="PS50297">
    <property type="entry name" value="ANK_REP_REGION"/>
    <property type="match status" value="3"/>
</dbReference>
<evidence type="ECO:0000256" key="3">
    <source>
        <dbReference type="PROSITE-ProRule" id="PRU00023"/>
    </source>
</evidence>
<dbReference type="SMART" id="SM00253">
    <property type="entry name" value="SOCS"/>
    <property type="match status" value="1"/>
</dbReference>
<evidence type="ECO:0000256" key="1">
    <source>
        <dbReference type="ARBA" id="ARBA00022737"/>
    </source>
</evidence>
<dbReference type="PROSITE" id="PS50088">
    <property type="entry name" value="ANK_REPEAT"/>
    <property type="match status" value="5"/>
</dbReference>
<dbReference type="OMA" id="ICRKWIR"/>
<keyword evidence="1" id="KW-0677">Repeat</keyword>
<keyword evidence="2 3" id="KW-0040">ANK repeat</keyword>
<dbReference type="SUPFAM" id="SSF48403">
    <property type="entry name" value="Ankyrin repeat"/>
    <property type="match status" value="1"/>
</dbReference>
<dbReference type="GO" id="GO:0070531">
    <property type="term" value="C:BRCA1-A complex"/>
    <property type="evidence" value="ECO:0007669"/>
    <property type="project" value="TreeGrafter"/>
</dbReference>
<dbReference type="Pfam" id="PF00023">
    <property type="entry name" value="Ank"/>
    <property type="match status" value="1"/>
</dbReference>
<dbReference type="GO" id="GO:0004842">
    <property type="term" value="F:ubiquitin-protein transferase activity"/>
    <property type="evidence" value="ECO:0007669"/>
    <property type="project" value="TreeGrafter"/>
</dbReference>
<dbReference type="SMART" id="SM00969">
    <property type="entry name" value="SOCS_box"/>
    <property type="match status" value="1"/>
</dbReference>
<dbReference type="GeneID" id="106059502"/>
<dbReference type="OrthoDB" id="194358at2759"/>
<dbReference type="InterPro" id="IPR036770">
    <property type="entry name" value="Ankyrin_rpt-contain_sf"/>
</dbReference>
<dbReference type="Gene3D" id="1.25.40.20">
    <property type="entry name" value="Ankyrin repeat-containing domain"/>
    <property type="match status" value="3"/>
</dbReference>
<dbReference type="PANTHER" id="PTHR24171:SF8">
    <property type="entry name" value="BRCA1-ASSOCIATED RING DOMAIN PROTEIN 1"/>
    <property type="match status" value="1"/>
</dbReference>
<dbReference type="AlphaFoldDB" id="A0A9W3ASF8"/>
<dbReference type="RefSeq" id="XP_055890144.1">
    <property type="nucleotide sequence ID" value="XM_056034169.1"/>
</dbReference>
<name>A0A9W3ASF8_BIOGL</name>
<evidence type="ECO:0000256" key="2">
    <source>
        <dbReference type="ARBA" id="ARBA00023043"/>
    </source>
</evidence>
<dbReference type="Pfam" id="PF12796">
    <property type="entry name" value="Ank_2"/>
    <property type="match status" value="3"/>
</dbReference>
<feature type="domain" description="SOCS box" evidence="4">
    <location>
        <begin position="349"/>
        <end position="397"/>
    </location>
</feature>
<feature type="repeat" description="ANK" evidence="3">
    <location>
        <begin position="61"/>
        <end position="93"/>
    </location>
</feature>
<gene>
    <name evidence="6" type="primary">LOC106059502</name>
</gene>
<sequence length="404" mass="44154">MTSVLSATQANNTRILHVLLSGPTRAKEIEQSLLFAVKLGYADCVQCLVKAGADPNLPDVSDNPPLYLAVREGHHEVAEVLCCGGAKVNALGSGNNTPLHVAAKWGKDECLEVLVSHGCYLNARDSYGCTALILAVRGKHYGVIGFLLGKGCEINCVDHQGRSALHYASQTAVAVDQLIKAGADVNIQDNDGCTPLLVAATEGLDKVIQSLCQVPGVKVNIPNMPSKKTPLHILAYKGHKSCVQDLIAAGADINLLDCDHRSPLWYAVANSRLDIVTLCLRANGLVDTFQCPADIPNGSCPVKLAVDLGLVDILKLFIISGYDNQHIREHLSHPDVNRLFVNNQILHWLEHAQQVLSLQQICRRWVRHHLGYHLFMDISKLPLPQKILDFITMKELEDIHKSVR</sequence>